<feature type="region of interest" description="Disordered" evidence="1">
    <location>
        <begin position="96"/>
        <end position="129"/>
    </location>
</feature>
<dbReference type="Proteomes" id="UP000504724">
    <property type="component" value="Chromosome"/>
</dbReference>
<organism evidence="4 5">
    <name type="scientific">Thiomicrorhabdus xiamenensis</name>
    <dbReference type="NCBI Taxonomy" id="2739063"/>
    <lineage>
        <taxon>Bacteria</taxon>
        <taxon>Pseudomonadati</taxon>
        <taxon>Pseudomonadota</taxon>
        <taxon>Gammaproteobacteria</taxon>
        <taxon>Thiotrichales</taxon>
        <taxon>Piscirickettsiaceae</taxon>
        <taxon>Thiomicrorhabdus</taxon>
    </lineage>
</organism>
<dbReference type="CDD" id="cd01029">
    <property type="entry name" value="TOPRIM_primases"/>
    <property type="match status" value="1"/>
</dbReference>
<protein>
    <submittedName>
        <fullName evidence="4">PriCT-2 domain-containing protein</fullName>
    </submittedName>
</protein>
<keyword evidence="5" id="KW-1185">Reference proteome</keyword>
<sequence>MINNEPLDLGTVANMLNFISAECDRETWTRVLMAIKSEFGDSGKGVAQDWSATAESFKQDAFNATWKSIKAGGGVTIATLVSMAKDNGFKFAPMSKADKQRLRDEQKQRKAQRKQEEEQQKRETALNQRATKAQAVDMLARAVRCNPEHPYLNKKGVIGSPLDNVYQIGLNLIVPVYQFTDAMRTIKRPYEPGITAPEYEPWNLQQISATGFKWFLKSGRVKGGFFPVRLSYECREFILCEGVATGLTIAGFYERYANVICAFNAANLKPVAQAFKQAFPTAAFTIAADNDRDTERTTGVNVGLVKAKAAAKAIDCVMNYPEFAESEAGSDWNDRFLLDCPQGLQRPVVGRGVAVNEIWGRV</sequence>
<dbReference type="AlphaFoldDB" id="A0A7D4P5I3"/>
<dbReference type="EMBL" id="CP054020">
    <property type="protein sequence ID" value="QKI89916.1"/>
    <property type="molecule type" value="Genomic_DNA"/>
</dbReference>
<feature type="domain" description="Toprim" evidence="3">
    <location>
        <begin position="238"/>
        <end position="336"/>
    </location>
</feature>
<dbReference type="Pfam" id="PF13362">
    <property type="entry name" value="Toprim_3"/>
    <property type="match status" value="1"/>
</dbReference>
<evidence type="ECO:0000256" key="1">
    <source>
        <dbReference type="SAM" id="MobiDB-lite"/>
    </source>
</evidence>
<evidence type="ECO:0000313" key="5">
    <source>
        <dbReference type="Proteomes" id="UP000504724"/>
    </source>
</evidence>
<dbReference type="InterPro" id="IPR006171">
    <property type="entry name" value="TOPRIM_dom"/>
</dbReference>
<dbReference type="RefSeq" id="WP_173286190.1">
    <property type="nucleotide sequence ID" value="NZ_CP054020.1"/>
</dbReference>
<evidence type="ECO:0000259" key="2">
    <source>
        <dbReference type="Pfam" id="PF08707"/>
    </source>
</evidence>
<feature type="compositionally biased region" description="Basic and acidic residues" evidence="1">
    <location>
        <begin position="96"/>
        <end position="124"/>
    </location>
</feature>
<evidence type="ECO:0000259" key="3">
    <source>
        <dbReference type="Pfam" id="PF13362"/>
    </source>
</evidence>
<accession>A0A7D4P5I3</accession>
<dbReference type="InterPro" id="IPR034154">
    <property type="entry name" value="TOPRIM_DnaG/twinkle"/>
</dbReference>
<dbReference type="KEGG" id="txa:HQN79_10185"/>
<evidence type="ECO:0000313" key="4">
    <source>
        <dbReference type="EMBL" id="QKI89916.1"/>
    </source>
</evidence>
<gene>
    <name evidence="4" type="ORF">HQN79_10185</name>
</gene>
<name>A0A7D4P5I3_9GAMM</name>
<dbReference type="InterPro" id="IPR014819">
    <property type="entry name" value="PriCT_2"/>
</dbReference>
<feature type="domain" description="Primase C-terminal 2" evidence="2">
    <location>
        <begin position="13"/>
        <end position="84"/>
    </location>
</feature>
<proteinExistence type="predicted"/>
<reference evidence="4 5" key="1">
    <citation type="submission" date="2020-05" db="EMBL/GenBank/DDBJ databases">
        <title>Thiomicrorhabdus sediminis sp.nov. and Thiomicrorhabdus xiamenensis sp.nov., novel sulfur-oxidizing bacteria isolated from coastal sediment.</title>
        <authorList>
            <person name="Liu X."/>
        </authorList>
    </citation>
    <scope>NUCLEOTIDE SEQUENCE [LARGE SCALE GENOMIC DNA]</scope>
    <source>
        <strain evidence="4 5">G2</strain>
    </source>
</reference>
<dbReference type="GO" id="GO:0016817">
    <property type="term" value="F:hydrolase activity, acting on acid anhydrides"/>
    <property type="evidence" value="ECO:0007669"/>
    <property type="project" value="InterPro"/>
</dbReference>
<dbReference type="Pfam" id="PF08707">
    <property type="entry name" value="PriCT_2"/>
    <property type="match status" value="1"/>
</dbReference>